<dbReference type="Proteomes" id="UP001622612">
    <property type="component" value="Chromosome"/>
</dbReference>
<evidence type="ECO:0000313" key="13">
    <source>
        <dbReference type="EMBL" id="WYM97013.1"/>
    </source>
</evidence>
<dbReference type="NCBIfam" id="TIGR02027">
    <property type="entry name" value="rpoA"/>
    <property type="match status" value="1"/>
</dbReference>
<comment type="subunit">
    <text evidence="11">Homodimer. The RNAP catalytic core consists of 2 alpha, 1 beta, 1 beta' and 1 omega subunit. When a sigma factor is associated with the core the holoenzyme is formed, which can initiate transcription.</text>
</comment>
<dbReference type="Pfam" id="PF01000">
    <property type="entry name" value="RNA_pol_A_bac"/>
    <property type="match status" value="1"/>
</dbReference>
<evidence type="ECO:0000256" key="3">
    <source>
        <dbReference type="ARBA" id="ARBA00015972"/>
    </source>
</evidence>
<comment type="function">
    <text evidence="11">DNA-dependent RNA polymerase catalyzes the transcription of DNA into RNA using the four ribonucleoside triphosphates as substrates.</text>
</comment>
<evidence type="ECO:0000256" key="5">
    <source>
        <dbReference type="ARBA" id="ARBA00022679"/>
    </source>
</evidence>
<dbReference type="InterPro" id="IPR036643">
    <property type="entry name" value="RNApol_insert_sf"/>
</dbReference>
<feature type="domain" description="DNA-directed RNA polymerase RpoA/D/Rpb3-type" evidence="12">
    <location>
        <begin position="21"/>
        <end position="244"/>
    </location>
</feature>
<evidence type="ECO:0000259" key="12">
    <source>
        <dbReference type="SMART" id="SM00662"/>
    </source>
</evidence>
<organism evidence="13 14">
    <name type="scientific">Metamycoplasma faucium</name>
    <dbReference type="NCBI Taxonomy" id="56142"/>
    <lineage>
        <taxon>Bacteria</taxon>
        <taxon>Bacillati</taxon>
        <taxon>Mycoplasmatota</taxon>
        <taxon>Mycoplasmoidales</taxon>
        <taxon>Metamycoplasmataceae</taxon>
        <taxon>Metamycoplasma</taxon>
    </lineage>
</organism>
<accession>A0ABZ2TKN1</accession>
<dbReference type="RefSeq" id="WP_405311201.1">
    <property type="nucleotide sequence ID" value="NZ_CP088155.1"/>
</dbReference>
<dbReference type="GO" id="GO:0000428">
    <property type="term" value="C:DNA-directed RNA polymerase complex"/>
    <property type="evidence" value="ECO:0007669"/>
    <property type="project" value="UniProtKB-KW"/>
</dbReference>
<dbReference type="InterPro" id="IPR011773">
    <property type="entry name" value="DNA-dir_RpoA"/>
</dbReference>
<evidence type="ECO:0000256" key="7">
    <source>
        <dbReference type="ARBA" id="ARBA00023163"/>
    </source>
</evidence>
<evidence type="ECO:0000256" key="8">
    <source>
        <dbReference type="ARBA" id="ARBA00032524"/>
    </source>
</evidence>
<dbReference type="Gene3D" id="1.10.150.20">
    <property type="entry name" value="5' to 3' exonuclease, C-terminal subdomain"/>
    <property type="match status" value="1"/>
</dbReference>
<sequence length="342" mass="39120">MEKIQKITYQELTKERINDFETSFVIEPLMRGYANTMGTVIRRTLLSSITSIAPFAIKINNVQHEFETIVGIREDVINLIANIRQIHFTYKPELFAKENLAKISFKSNKEGIIQASDIQEINGLEIINKDQYICTIAKGGSLEFDLFLREGRGFIDFEENKSIIEMYGPKLESKIKVGQFLAIDSDFSPIMLCNFIKEDLNTASPKEVERLKITIKTNGTIDAKSAMKEAAEIIVAHFKIIGNVDELESLKVFEENQKKQEKVAMVSIPIERLNLTIRSLNALKRSKYNTVDELLKLTEEELSNIKNLGKKSIEDIAEKLRNWKEKHQDQNQENESNLGEGE</sequence>
<name>A0ABZ2TKN1_9BACT</name>
<comment type="catalytic activity">
    <reaction evidence="10 11">
        <text>RNA(n) + a ribonucleoside 5'-triphosphate = RNA(n+1) + diphosphate</text>
        <dbReference type="Rhea" id="RHEA:21248"/>
        <dbReference type="Rhea" id="RHEA-COMP:14527"/>
        <dbReference type="Rhea" id="RHEA-COMP:17342"/>
        <dbReference type="ChEBI" id="CHEBI:33019"/>
        <dbReference type="ChEBI" id="CHEBI:61557"/>
        <dbReference type="ChEBI" id="CHEBI:140395"/>
        <dbReference type="EC" id="2.7.7.6"/>
    </reaction>
</comment>
<dbReference type="Gene3D" id="3.30.1360.10">
    <property type="entry name" value="RNA polymerase, RBP11-like subunit"/>
    <property type="match status" value="1"/>
</dbReference>
<comment type="similarity">
    <text evidence="1 11">Belongs to the RNA polymerase alpha chain family.</text>
</comment>
<evidence type="ECO:0000313" key="14">
    <source>
        <dbReference type="Proteomes" id="UP001622612"/>
    </source>
</evidence>
<evidence type="ECO:0000256" key="1">
    <source>
        <dbReference type="ARBA" id="ARBA00007123"/>
    </source>
</evidence>
<dbReference type="GO" id="GO:0003899">
    <property type="term" value="F:DNA-directed RNA polymerase activity"/>
    <property type="evidence" value="ECO:0007669"/>
    <property type="project" value="UniProtKB-EC"/>
</dbReference>
<evidence type="ECO:0000256" key="2">
    <source>
        <dbReference type="ARBA" id="ARBA00012418"/>
    </source>
</evidence>
<evidence type="ECO:0000256" key="4">
    <source>
        <dbReference type="ARBA" id="ARBA00022478"/>
    </source>
</evidence>
<dbReference type="NCBIfam" id="NF003519">
    <property type="entry name" value="PRK05182.2-5"/>
    <property type="match status" value="1"/>
</dbReference>
<reference evidence="13" key="1">
    <citation type="submission" date="2021-11" db="EMBL/GenBank/DDBJ databases">
        <title>The first genome sequence of unculturable Mycoplasma faucium obtained by de novo assembly of metagenomic reads.</title>
        <authorList>
            <person name="Sabat A.J."/>
            <person name="Bathoorn E."/>
            <person name="Akkerboom V."/>
            <person name="Friedrich A.W."/>
        </authorList>
    </citation>
    <scope>NUCLEOTIDE SEQUENCE [LARGE SCALE GENOMIC DNA]</scope>
    <source>
        <strain evidence="13">UMCG-MFM1</strain>
    </source>
</reference>
<keyword evidence="7 11" id="KW-0804">Transcription</keyword>
<dbReference type="SMART" id="SM00662">
    <property type="entry name" value="RPOLD"/>
    <property type="match status" value="1"/>
</dbReference>
<dbReference type="EC" id="2.7.7.6" evidence="2 11"/>
<keyword evidence="6 11" id="KW-0548">Nucleotidyltransferase</keyword>
<feature type="region of interest" description="Alpha C-terminal domain (alpha-CTD)" evidence="11">
    <location>
        <begin position="265"/>
        <end position="342"/>
    </location>
</feature>
<feature type="region of interest" description="Alpha N-terminal domain (alpha-NTD)" evidence="11">
    <location>
        <begin position="1"/>
        <end position="246"/>
    </location>
</feature>
<dbReference type="Gene3D" id="2.170.120.12">
    <property type="entry name" value="DNA-directed RNA polymerase, insert domain"/>
    <property type="match status" value="1"/>
</dbReference>
<dbReference type="SUPFAM" id="SSF55257">
    <property type="entry name" value="RBP11-like subunits of RNA polymerase"/>
    <property type="match status" value="1"/>
</dbReference>
<comment type="domain">
    <text evidence="11">The N-terminal domain is essential for RNAP assembly and basal transcription, whereas the C-terminal domain is involved in interaction with transcriptional regulators and with upstream promoter elements.</text>
</comment>
<dbReference type="HAMAP" id="MF_00059">
    <property type="entry name" value="RNApol_bact_RpoA"/>
    <property type="match status" value="1"/>
</dbReference>
<dbReference type="InterPro" id="IPR036603">
    <property type="entry name" value="RBP11-like"/>
</dbReference>
<dbReference type="SUPFAM" id="SSF47789">
    <property type="entry name" value="C-terminal domain of RNA polymerase alpha subunit"/>
    <property type="match status" value="1"/>
</dbReference>
<evidence type="ECO:0000256" key="10">
    <source>
        <dbReference type="ARBA" id="ARBA00048552"/>
    </source>
</evidence>
<protein>
    <recommendedName>
        <fullName evidence="3 11">DNA-directed RNA polymerase subunit alpha</fullName>
        <shortName evidence="11">RNAP subunit alpha</shortName>
        <ecNumber evidence="2 11">2.7.7.6</ecNumber>
    </recommendedName>
    <alternativeName>
        <fullName evidence="9 11">RNA polymerase subunit alpha</fullName>
    </alternativeName>
    <alternativeName>
        <fullName evidence="8 11">Transcriptase subunit alpha</fullName>
    </alternativeName>
</protein>
<keyword evidence="4 11" id="KW-0240">DNA-directed RNA polymerase</keyword>
<dbReference type="CDD" id="cd06928">
    <property type="entry name" value="RNAP_alpha_NTD"/>
    <property type="match status" value="1"/>
</dbReference>
<dbReference type="Pfam" id="PF03118">
    <property type="entry name" value="RNA_pol_A_CTD"/>
    <property type="match status" value="1"/>
</dbReference>
<dbReference type="EMBL" id="CP088155">
    <property type="protein sequence ID" value="WYM97013.1"/>
    <property type="molecule type" value="Genomic_DNA"/>
</dbReference>
<dbReference type="Pfam" id="PF01193">
    <property type="entry name" value="RNA_pol_L"/>
    <property type="match status" value="1"/>
</dbReference>
<keyword evidence="14" id="KW-1185">Reference proteome</keyword>
<evidence type="ECO:0000256" key="11">
    <source>
        <dbReference type="HAMAP-Rule" id="MF_00059"/>
    </source>
</evidence>
<dbReference type="InterPro" id="IPR011260">
    <property type="entry name" value="RNAP_asu_C"/>
</dbReference>
<dbReference type="SUPFAM" id="SSF56553">
    <property type="entry name" value="Insert subdomain of RNA polymerase alpha subunit"/>
    <property type="match status" value="1"/>
</dbReference>
<proteinExistence type="inferred from homology"/>
<evidence type="ECO:0000256" key="6">
    <source>
        <dbReference type="ARBA" id="ARBA00022695"/>
    </source>
</evidence>
<dbReference type="InterPro" id="IPR011262">
    <property type="entry name" value="DNA-dir_RNA_pol_insert"/>
</dbReference>
<keyword evidence="5 11" id="KW-0808">Transferase</keyword>
<evidence type="ECO:0000256" key="9">
    <source>
        <dbReference type="ARBA" id="ARBA00033070"/>
    </source>
</evidence>
<gene>
    <name evidence="11" type="primary">rpoA</name>
    <name evidence="13" type="ORF">LQ356_02190</name>
</gene>
<dbReference type="InterPro" id="IPR011263">
    <property type="entry name" value="DNA-dir_RNA_pol_RpoA/D/Rpb3"/>
</dbReference>